<dbReference type="SUPFAM" id="SSF48264">
    <property type="entry name" value="Cytochrome P450"/>
    <property type="match status" value="1"/>
</dbReference>
<dbReference type="PANTHER" id="PTHR24281">
    <property type="entry name" value="STEROID 21-HYDROXYLASE-RELATED"/>
    <property type="match status" value="1"/>
</dbReference>
<reference evidence="1 2" key="1">
    <citation type="journal article" date="2011" name="Science">
        <title>The Selaginella genome identifies genetic changes associated with the evolution of vascular plants.</title>
        <authorList>
            <person name="Banks J.A."/>
            <person name="Nishiyama T."/>
            <person name="Hasebe M."/>
            <person name="Bowman J.L."/>
            <person name="Gribskov M."/>
            <person name="dePamphilis C."/>
            <person name="Albert V.A."/>
            <person name="Aono N."/>
            <person name="Aoyama T."/>
            <person name="Ambrose B.A."/>
            <person name="Ashton N.W."/>
            <person name="Axtell M.J."/>
            <person name="Barker E."/>
            <person name="Barker M.S."/>
            <person name="Bennetzen J.L."/>
            <person name="Bonawitz N.D."/>
            <person name="Chapple C."/>
            <person name="Cheng C."/>
            <person name="Correa L.G."/>
            <person name="Dacre M."/>
            <person name="DeBarry J."/>
            <person name="Dreyer I."/>
            <person name="Elias M."/>
            <person name="Engstrom E.M."/>
            <person name="Estelle M."/>
            <person name="Feng L."/>
            <person name="Finet C."/>
            <person name="Floyd S.K."/>
            <person name="Frommer W.B."/>
            <person name="Fujita T."/>
            <person name="Gramzow L."/>
            <person name="Gutensohn M."/>
            <person name="Harholt J."/>
            <person name="Hattori M."/>
            <person name="Heyl A."/>
            <person name="Hirai T."/>
            <person name="Hiwatashi Y."/>
            <person name="Ishikawa M."/>
            <person name="Iwata M."/>
            <person name="Karol K.G."/>
            <person name="Koehler B."/>
            <person name="Kolukisaoglu U."/>
            <person name="Kubo M."/>
            <person name="Kurata T."/>
            <person name="Lalonde S."/>
            <person name="Li K."/>
            <person name="Li Y."/>
            <person name="Litt A."/>
            <person name="Lyons E."/>
            <person name="Manning G."/>
            <person name="Maruyama T."/>
            <person name="Michael T.P."/>
            <person name="Mikami K."/>
            <person name="Miyazaki S."/>
            <person name="Morinaga S."/>
            <person name="Murata T."/>
            <person name="Mueller-Roeber B."/>
            <person name="Nelson D.R."/>
            <person name="Obara M."/>
            <person name="Oguri Y."/>
            <person name="Olmstead R.G."/>
            <person name="Onodera N."/>
            <person name="Petersen B.L."/>
            <person name="Pils B."/>
            <person name="Prigge M."/>
            <person name="Rensing S.A."/>
            <person name="Riano-Pachon D.M."/>
            <person name="Roberts A.W."/>
            <person name="Sato Y."/>
            <person name="Scheller H.V."/>
            <person name="Schulz B."/>
            <person name="Schulz C."/>
            <person name="Shakirov E.V."/>
            <person name="Shibagaki N."/>
            <person name="Shinohara N."/>
            <person name="Shippen D.E."/>
            <person name="Soerensen I."/>
            <person name="Sotooka R."/>
            <person name="Sugimoto N."/>
            <person name="Sugita M."/>
            <person name="Sumikawa N."/>
            <person name="Tanurdzic M."/>
            <person name="Theissen G."/>
            <person name="Ulvskov P."/>
            <person name="Wakazuki S."/>
            <person name="Weng J.K."/>
            <person name="Willats W.W."/>
            <person name="Wipf D."/>
            <person name="Wolf P.G."/>
            <person name="Yang L."/>
            <person name="Zimmer A.D."/>
            <person name="Zhu Q."/>
            <person name="Mitros T."/>
            <person name="Hellsten U."/>
            <person name="Loque D."/>
            <person name="Otillar R."/>
            <person name="Salamov A."/>
            <person name="Schmutz J."/>
            <person name="Shapiro H."/>
            <person name="Lindquist E."/>
            <person name="Lucas S."/>
            <person name="Rokhsar D."/>
            <person name="Grigoriev I.V."/>
        </authorList>
    </citation>
    <scope>NUCLEOTIDE SEQUENCE [LARGE SCALE GENOMIC DNA]</scope>
</reference>
<dbReference type="Gramene" id="EFJ21814">
    <property type="protein sequence ID" value="EFJ21814"/>
    <property type="gene ID" value="SELMODRAFT_106474"/>
</dbReference>
<proteinExistence type="predicted"/>
<dbReference type="InterPro" id="IPR001128">
    <property type="entry name" value="Cyt_P450"/>
</dbReference>
<dbReference type="HOGENOM" id="CLU_3002709_0_0_1"/>
<protein>
    <submittedName>
        <fullName evidence="1">Uncharacterized protein</fullName>
    </submittedName>
</protein>
<evidence type="ECO:0000313" key="1">
    <source>
        <dbReference type="EMBL" id="EFJ21814.1"/>
    </source>
</evidence>
<gene>
    <name evidence="1" type="ORF">SELMODRAFT_106474</name>
</gene>
<dbReference type="Pfam" id="PF00067">
    <property type="entry name" value="p450"/>
    <property type="match status" value="1"/>
</dbReference>
<sequence>ETLRICPPGPLLIPRSSDESCKIRGYHIPKGTALFTLAMGRDPRIWEPPPRSVYTLR</sequence>
<dbReference type="GO" id="GO:0005506">
    <property type="term" value="F:iron ion binding"/>
    <property type="evidence" value="ECO:0007669"/>
    <property type="project" value="InterPro"/>
</dbReference>
<dbReference type="InParanoid" id="D8S1A4"/>
<dbReference type="GO" id="GO:0020037">
    <property type="term" value="F:heme binding"/>
    <property type="evidence" value="ECO:0007669"/>
    <property type="project" value="InterPro"/>
</dbReference>
<evidence type="ECO:0000313" key="2">
    <source>
        <dbReference type="Proteomes" id="UP000001514"/>
    </source>
</evidence>
<organism evidence="2">
    <name type="scientific">Selaginella moellendorffii</name>
    <name type="common">Spikemoss</name>
    <dbReference type="NCBI Taxonomy" id="88036"/>
    <lineage>
        <taxon>Eukaryota</taxon>
        <taxon>Viridiplantae</taxon>
        <taxon>Streptophyta</taxon>
        <taxon>Embryophyta</taxon>
        <taxon>Tracheophyta</taxon>
        <taxon>Lycopodiopsida</taxon>
        <taxon>Selaginellales</taxon>
        <taxon>Selaginellaceae</taxon>
        <taxon>Selaginella</taxon>
    </lineage>
</organism>
<dbReference type="GO" id="GO:0016705">
    <property type="term" value="F:oxidoreductase activity, acting on paired donors, with incorporation or reduction of molecular oxygen"/>
    <property type="evidence" value="ECO:0007669"/>
    <property type="project" value="InterPro"/>
</dbReference>
<feature type="non-terminal residue" evidence="1">
    <location>
        <position position="1"/>
    </location>
</feature>
<dbReference type="GO" id="GO:0004497">
    <property type="term" value="F:monooxygenase activity"/>
    <property type="evidence" value="ECO:0007669"/>
    <property type="project" value="InterPro"/>
</dbReference>
<dbReference type="KEGG" id="smo:SELMODRAFT_106474"/>
<dbReference type="AlphaFoldDB" id="D8S1A4"/>
<keyword evidence="2" id="KW-1185">Reference proteome</keyword>
<dbReference type="Proteomes" id="UP000001514">
    <property type="component" value="Unassembled WGS sequence"/>
</dbReference>
<dbReference type="EMBL" id="GL377598">
    <property type="protein sequence ID" value="EFJ21814.1"/>
    <property type="molecule type" value="Genomic_DNA"/>
</dbReference>
<dbReference type="Gene3D" id="1.10.630.10">
    <property type="entry name" value="Cytochrome P450"/>
    <property type="match status" value="1"/>
</dbReference>
<name>D8S1A4_SELML</name>
<accession>D8S1A4</accession>
<dbReference type="InterPro" id="IPR036396">
    <property type="entry name" value="Cyt_P450_sf"/>
</dbReference>